<feature type="domain" description="CBP/p300-type HAT" evidence="13">
    <location>
        <begin position="318"/>
        <end position="485"/>
    </location>
</feature>
<dbReference type="InterPro" id="IPR018359">
    <property type="entry name" value="Bromodomain_CS"/>
</dbReference>
<evidence type="ECO:0000256" key="2">
    <source>
        <dbReference type="ARBA" id="ARBA00013184"/>
    </source>
</evidence>
<dbReference type="SMART" id="SM00297">
    <property type="entry name" value="BROMO"/>
    <property type="match status" value="1"/>
</dbReference>
<dbReference type="GO" id="GO:0031490">
    <property type="term" value="F:chromatin DNA binding"/>
    <property type="evidence" value="ECO:0007669"/>
    <property type="project" value="TreeGrafter"/>
</dbReference>
<keyword evidence="15" id="KW-1185">Reference proteome</keyword>
<dbReference type="PROSITE" id="PS00633">
    <property type="entry name" value="BROMODOMAIN_1"/>
    <property type="match status" value="1"/>
</dbReference>
<dbReference type="InterPro" id="IPR001487">
    <property type="entry name" value="Bromodomain"/>
</dbReference>
<keyword evidence="6 10" id="KW-0103">Bromodomain</keyword>
<dbReference type="GO" id="GO:0045944">
    <property type="term" value="P:positive regulation of transcription by RNA polymerase II"/>
    <property type="evidence" value="ECO:0007669"/>
    <property type="project" value="TreeGrafter"/>
</dbReference>
<dbReference type="InterPro" id="IPR013178">
    <property type="entry name" value="Histone_AcTrfase_Rtt109/CBP"/>
</dbReference>
<dbReference type="InterPro" id="IPR013083">
    <property type="entry name" value="Znf_RING/FYVE/PHD"/>
</dbReference>
<dbReference type="PANTHER" id="PTHR13808:SF1">
    <property type="entry name" value="HISTONE ACETYLTRANSFERASE"/>
    <property type="match status" value="1"/>
</dbReference>
<dbReference type="EC" id="2.3.1.48" evidence="2"/>
<proteinExistence type="predicted"/>
<dbReference type="CDD" id="cd15557">
    <property type="entry name" value="PHD_CBP_p300"/>
    <property type="match status" value="1"/>
</dbReference>
<dbReference type="Pfam" id="PF23570">
    <property type="entry name" value="PHD_P300"/>
    <property type="match status" value="1"/>
</dbReference>
<dbReference type="SMART" id="SM01250">
    <property type="entry name" value="KAT11"/>
    <property type="match status" value="1"/>
</dbReference>
<evidence type="ECO:0000256" key="10">
    <source>
        <dbReference type="PROSITE-ProRule" id="PRU00035"/>
    </source>
</evidence>
<dbReference type="Pfam" id="PF00439">
    <property type="entry name" value="Bromodomain"/>
    <property type="match status" value="1"/>
</dbReference>
<evidence type="ECO:0000256" key="11">
    <source>
        <dbReference type="SAM" id="MobiDB-lite"/>
    </source>
</evidence>
<comment type="caution">
    <text evidence="14">The sequence shown here is derived from an EMBL/GenBank/DDBJ whole genome shotgun (WGS) entry which is preliminary data.</text>
</comment>
<dbReference type="Proteomes" id="UP001328107">
    <property type="component" value="Unassembled WGS sequence"/>
</dbReference>
<keyword evidence="7" id="KW-0804">Transcription</keyword>
<dbReference type="GO" id="GO:0005667">
    <property type="term" value="C:transcription regulator complex"/>
    <property type="evidence" value="ECO:0007669"/>
    <property type="project" value="TreeGrafter"/>
</dbReference>
<gene>
    <name evidence="14" type="ORF">PMAYCL1PPCAC_11461</name>
</gene>
<keyword evidence="8" id="KW-0539">Nucleus</keyword>
<dbReference type="Pfam" id="PF06001">
    <property type="entry name" value="RING_CBP-p300"/>
    <property type="match status" value="1"/>
</dbReference>
<feature type="compositionally biased region" description="Pro residues" evidence="11">
    <location>
        <begin position="54"/>
        <end position="65"/>
    </location>
</feature>
<comment type="catalytic activity">
    <reaction evidence="9">
        <text>L-lysyl-[protein] + acetyl-CoA = N(6)-acetyl-L-lysyl-[protein] + CoA + H(+)</text>
        <dbReference type="Rhea" id="RHEA:45948"/>
        <dbReference type="Rhea" id="RHEA-COMP:9752"/>
        <dbReference type="Rhea" id="RHEA-COMP:10731"/>
        <dbReference type="ChEBI" id="CHEBI:15378"/>
        <dbReference type="ChEBI" id="CHEBI:29969"/>
        <dbReference type="ChEBI" id="CHEBI:57287"/>
        <dbReference type="ChEBI" id="CHEBI:57288"/>
        <dbReference type="ChEBI" id="CHEBI:61930"/>
        <dbReference type="EC" id="2.3.1.48"/>
    </reaction>
</comment>
<dbReference type="GO" id="GO:0000123">
    <property type="term" value="C:histone acetyltransferase complex"/>
    <property type="evidence" value="ECO:0007669"/>
    <property type="project" value="TreeGrafter"/>
</dbReference>
<dbReference type="SUPFAM" id="SSF47370">
    <property type="entry name" value="Bromodomain"/>
    <property type="match status" value="1"/>
</dbReference>
<feature type="region of interest" description="Disordered" evidence="11">
    <location>
        <begin position="1"/>
        <end position="67"/>
    </location>
</feature>
<dbReference type="EMBL" id="BTRK01000003">
    <property type="protein sequence ID" value="GMR41266.1"/>
    <property type="molecule type" value="Genomic_DNA"/>
</dbReference>
<evidence type="ECO:0000259" key="12">
    <source>
        <dbReference type="PROSITE" id="PS50014"/>
    </source>
</evidence>
<name>A0AAN4ZI65_9BILA</name>
<dbReference type="PANTHER" id="PTHR13808">
    <property type="entry name" value="CBP/P300-RELATED"/>
    <property type="match status" value="1"/>
</dbReference>
<dbReference type="CDD" id="cd15802">
    <property type="entry name" value="RING_CBP-p300"/>
    <property type="match status" value="1"/>
</dbReference>
<evidence type="ECO:0000256" key="1">
    <source>
        <dbReference type="ARBA" id="ARBA00004123"/>
    </source>
</evidence>
<sequence length="485" mass="55492">ANGVESNATGVTERLNGPLVNEETASSSVQSSTPLPSTSANTQTPKNEEKRELTPPPPRPPPPPGAECVFDLMEMRKHLKPVLTQLDQCNASLPFKVPVDPLALNIPDYLDIVQHPMDLSTMNEKLRSGRYRNPWQFCDDMWLMFENAWLYNRKTSKVYNYTTQLSELFIKLIDPVMENMGYCCGQKRSFTPPTLFCYGASMCTIGKDETYYWFVTKSNSYGVTVSERYTYCAKCYVTLPEEGISISDDPNDKSRMVLKEDFKQFKNDVVELEPFETCTYCFRKWHKICALHDKKVYPEGFICKTCRKENRIPLPNNPFLAKNLECSKLSNHLEERVNRFIKSKGSGNQVIIRVLSVAEKEIEVKPLMKSKYCDDTPSTFPQKIPYKTKAIFAFEVIDGVEVCFFGLHVQEYGSGCPSPNQRRVNIAFLDSVHYFEPKKLRTDVYHEILLGYLDYARKLGYTMAHISACPPSEGEDVVFHCRPTD</sequence>
<evidence type="ECO:0000256" key="5">
    <source>
        <dbReference type="ARBA" id="ARBA00023015"/>
    </source>
</evidence>
<dbReference type="Gene3D" id="3.30.40.10">
    <property type="entry name" value="Zinc/RING finger domain, C3HC4 (zinc finger)"/>
    <property type="match status" value="1"/>
</dbReference>
<organism evidence="14 15">
    <name type="scientific">Pristionchus mayeri</name>
    <dbReference type="NCBI Taxonomy" id="1317129"/>
    <lineage>
        <taxon>Eukaryota</taxon>
        <taxon>Metazoa</taxon>
        <taxon>Ecdysozoa</taxon>
        <taxon>Nematoda</taxon>
        <taxon>Chromadorea</taxon>
        <taxon>Rhabditida</taxon>
        <taxon>Rhabditina</taxon>
        <taxon>Diplogasteromorpha</taxon>
        <taxon>Diplogasteroidea</taxon>
        <taxon>Neodiplogasteridae</taxon>
        <taxon>Pristionchus</taxon>
    </lineage>
</organism>
<dbReference type="PROSITE" id="PS51727">
    <property type="entry name" value="CBP_P300_HAT"/>
    <property type="match status" value="1"/>
</dbReference>
<evidence type="ECO:0000256" key="4">
    <source>
        <dbReference type="ARBA" id="ARBA00022853"/>
    </source>
</evidence>
<accession>A0AAN4ZI65</accession>
<evidence type="ECO:0000313" key="15">
    <source>
        <dbReference type="Proteomes" id="UP001328107"/>
    </source>
</evidence>
<dbReference type="Gene3D" id="1.20.920.10">
    <property type="entry name" value="Bromodomain-like"/>
    <property type="match status" value="1"/>
</dbReference>
<feature type="compositionally biased region" description="Low complexity" evidence="11">
    <location>
        <begin position="26"/>
        <end position="39"/>
    </location>
</feature>
<keyword evidence="3" id="KW-0808">Transferase</keyword>
<dbReference type="InterPro" id="IPR036427">
    <property type="entry name" value="Bromodomain-like_sf"/>
</dbReference>
<keyword evidence="4" id="KW-0156">Chromatin regulator</keyword>
<dbReference type="InterPro" id="IPR010303">
    <property type="entry name" value="RING_CBP-p300"/>
</dbReference>
<feature type="compositionally biased region" description="Polar residues" evidence="11">
    <location>
        <begin position="1"/>
        <end position="10"/>
    </location>
</feature>
<dbReference type="GO" id="GO:0005634">
    <property type="term" value="C:nucleus"/>
    <property type="evidence" value="ECO:0007669"/>
    <property type="project" value="UniProtKB-SubCell"/>
</dbReference>
<feature type="non-terminal residue" evidence="14">
    <location>
        <position position="1"/>
    </location>
</feature>
<evidence type="ECO:0000313" key="14">
    <source>
        <dbReference type="EMBL" id="GMR41266.1"/>
    </source>
</evidence>
<protein>
    <recommendedName>
        <fullName evidence="2">histone acetyltransferase</fullName>
        <ecNumber evidence="2">2.3.1.48</ecNumber>
    </recommendedName>
</protein>
<evidence type="ECO:0000256" key="6">
    <source>
        <dbReference type="ARBA" id="ARBA00023117"/>
    </source>
</evidence>
<dbReference type="InterPro" id="IPR038547">
    <property type="entry name" value="RING_CBP-p300_sf"/>
</dbReference>
<dbReference type="AlphaFoldDB" id="A0AAN4ZI65"/>
<dbReference type="InterPro" id="IPR031162">
    <property type="entry name" value="CBP_P300_HAT"/>
</dbReference>
<reference evidence="15" key="1">
    <citation type="submission" date="2022-10" db="EMBL/GenBank/DDBJ databases">
        <title>Genome assembly of Pristionchus species.</title>
        <authorList>
            <person name="Yoshida K."/>
            <person name="Sommer R.J."/>
        </authorList>
    </citation>
    <scope>NUCLEOTIDE SEQUENCE [LARGE SCALE GENOMIC DNA]</scope>
    <source>
        <strain evidence="15">RS5460</strain>
    </source>
</reference>
<comment type="subcellular location">
    <subcellularLocation>
        <location evidence="1">Nucleus</location>
    </subcellularLocation>
</comment>
<evidence type="ECO:0000256" key="9">
    <source>
        <dbReference type="ARBA" id="ARBA00048017"/>
    </source>
</evidence>
<evidence type="ECO:0000256" key="7">
    <source>
        <dbReference type="ARBA" id="ARBA00023163"/>
    </source>
</evidence>
<evidence type="ECO:0000256" key="8">
    <source>
        <dbReference type="ARBA" id="ARBA00023242"/>
    </source>
</evidence>
<feature type="domain" description="Bromo" evidence="12">
    <location>
        <begin position="87"/>
        <end position="159"/>
    </location>
</feature>
<dbReference type="InterPro" id="IPR056484">
    <property type="entry name" value="PHD_P300"/>
</dbReference>
<dbReference type="GO" id="GO:0004402">
    <property type="term" value="F:histone acetyltransferase activity"/>
    <property type="evidence" value="ECO:0007669"/>
    <property type="project" value="InterPro"/>
</dbReference>
<dbReference type="PRINTS" id="PR00503">
    <property type="entry name" value="BROMODOMAIN"/>
</dbReference>
<dbReference type="PROSITE" id="PS50014">
    <property type="entry name" value="BROMODOMAIN_2"/>
    <property type="match status" value="1"/>
</dbReference>
<dbReference type="Gene3D" id="2.10.110.40">
    <property type="match status" value="1"/>
</dbReference>
<dbReference type="GO" id="GO:0003713">
    <property type="term" value="F:transcription coactivator activity"/>
    <property type="evidence" value="ECO:0007669"/>
    <property type="project" value="TreeGrafter"/>
</dbReference>
<keyword evidence="5" id="KW-0805">Transcription regulation</keyword>
<dbReference type="Pfam" id="PF08214">
    <property type="entry name" value="HAT_KAT11"/>
    <property type="match status" value="1"/>
</dbReference>
<evidence type="ECO:0000259" key="13">
    <source>
        <dbReference type="PROSITE" id="PS51727"/>
    </source>
</evidence>
<evidence type="ECO:0000256" key="3">
    <source>
        <dbReference type="ARBA" id="ARBA00022679"/>
    </source>
</evidence>